<protein>
    <submittedName>
        <fullName evidence="1">Pyrophosphatase PpaX</fullName>
        <ecNumber evidence="1">3.6.1.1</ecNumber>
    </submittedName>
</protein>
<dbReference type="Gene3D" id="3.40.50.1000">
    <property type="entry name" value="HAD superfamily/HAD-like"/>
    <property type="match status" value="1"/>
</dbReference>
<dbReference type="InterPro" id="IPR023214">
    <property type="entry name" value="HAD_sf"/>
</dbReference>
<dbReference type="PANTHER" id="PTHR43434">
    <property type="entry name" value="PHOSPHOGLYCOLATE PHOSPHATASE"/>
    <property type="match status" value="1"/>
</dbReference>
<dbReference type="Pfam" id="PF00702">
    <property type="entry name" value="Hydrolase"/>
    <property type="match status" value="1"/>
</dbReference>
<evidence type="ECO:0000313" key="1">
    <source>
        <dbReference type="EMBL" id="MPM26555.1"/>
    </source>
</evidence>
<dbReference type="PANTHER" id="PTHR43434:SF1">
    <property type="entry name" value="PHOSPHOGLYCOLATE PHOSPHATASE"/>
    <property type="match status" value="1"/>
</dbReference>
<comment type="caution">
    <text evidence="1">The sequence shown here is derived from an EMBL/GenBank/DDBJ whole genome shotgun (WGS) entry which is preliminary data.</text>
</comment>
<proteinExistence type="predicted"/>
<dbReference type="EC" id="3.6.1.1" evidence="1"/>
<dbReference type="SFLD" id="SFLDS00003">
    <property type="entry name" value="Haloacid_Dehalogenase"/>
    <property type="match status" value="1"/>
</dbReference>
<dbReference type="SFLD" id="SFLDG01129">
    <property type="entry name" value="C1.5:_HAD__Beta-PGM__Phosphata"/>
    <property type="match status" value="1"/>
</dbReference>
<dbReference type="GO" id="GO:0008967">
    <property type="term" value="F:phosphoglycolate phosphatase activity"/>
    <property type="evidence" value="ECO:0007669"/>
    <property type="project" value="TreeGrafter"/>
</dbReference>
<reference evidence="1" key="1">
    <citation type="submission" date="2019-08" db="EMBL/GenBank/DDBJ databases">
        <authorList>
            <person name="Kucharzyk K."/>
            <person name="Murdoch R.W."/>
            <person name="Higgins S."/>
            <person name="Loffler F."/>
        </authorList>
    </citation>
    <scope>NUCLEOTIDE SEQUENCE</scope>
</reference>
<dbReference type="SUPFAM" id="SSF56784">
    <property type="entry name" value="HAD-like"/>
    <property type="match status" value="1"/>
</dbReference>
<organism evidence="1">
    <name type="scientific">bioreactor metagenome</name>
    <dbReference type="NCBI Taxonomy" id="1076179"/>
    <lineage>
        <taxon>unclassified sequences</taxon>
        <taxon>metagenomes</taxon>
        <taxon>ecological metagenomes</taxon>
    </lineage>
</organism>
<dbReference type="InterPro" id="IPR036412">
    <property type="entry name" value="HAD-like_sf"/>
</dbReference>
<dbReference type="GO" id="GO:0004427">
    <property type="term" value="F:inorganic diphosphate phosphatase activity"/>
    <property type="evidence" value="ECO:0007669"/>
    <property type="project" value="UniProtKB-EC"/>
</dbReference>
<accession>A0A644YDD6</accession>
<dbReference type="GO" id="GO:0006281">
    <property type="term" value="P:DNA repair"/>
    <property type="evidence" value="ECO:0007669"/>
    <property type="project" value="TreeGrafter"/>
</dbReference>
<name>A0A644YDD6_9ZZZZ</name>
<gene>
    <name evidence="1" type="primary">ppaX_8</name>
    <name evidence="1" type="ORF">SDC9_73059</name>
</gene>
<dbReference type="EMBL" id="VSSQ01004766">
    <property type="protein sequence ID" value="MPM26555.1"/>
    <property type="molecule type" value="Genomic_DNA"/>
</dbReference>
<dbReference type="AlphaFoldDB" id="A0A644YDD6"/>
<dbReference type="InterPro" id="IPR050155">
    <property type="entry name" value="HAD-like_hydrolase_sf"/>
</dbReference>
<sequence>MAIHTLLFDLDGTLLPIDQDQFMHAYFALFVRKAGELGLDEGAALSGLQAGLKAMLANNGEMTNKDRFDSVFSLVSGIDSTRFNEQFSSFYQHEFHQLATFAKPSVLAPRVVETAKEKGYQVALATSPLFPWQGTEARIGWAGLRADQFSLVTTYETYRHAKPHWHYYVQVLDELGVEASDCLMIGNDVREDMVVADHGMETFLVTDCLINRDDRSLHPYRKGSLQDFSDFLEELPPCKQ</sequence>
<keyword evidence="1" id="KW-0378">Hydrolase</keyword>